<dbReference type="Gene3D" id="1.20.1280.50">
    <property type="match status" value="1"/>
</dbReference>
<accession>A0AAV0M2C9</accession>
<evidence type="ECO:0000313" key="3">
    <source>
        <dbReference type="Proteomes" id="UP001154282"/>
    </source>
</evidence>
<keyword evidence="3" id="KW-1185">Reference proteome</keyword>
<dbReference type="SUPFAM" id="SSF81383">
    <property type="entry name" value="F-box domain"/>
    <property type="match status" value="1"/>
</dbReference>
<dbReference type="PANTHER" id="PTHR34223">
    <property type="entry name" value="OS11G0201299 PROTEIN"/>
    <property type="match status" value="1"/>
</dbReference>
<organism evidence="2 3">
    <name type="scientific">Linum tenue</name>
    <dbReference type="NCBI Taxonomy" id="586396"/>
    <lineage>
        <taxon>Eukaryota</taxon>
        <taxon>Viridiplantae</taxon>
        <taxon>Streptophyta</taxon>
        <taxon>Embryophyta</taxon>
        <taxon>Tracheophyta</taxon>
        <taxon>Spermatophyta</taxon>
        <taxon>Magnoliopsida</taxon>
        <taxon>eudicotyledons</taxon>
        <taxon>Gunneridae</taxon>
        <taxon>Pentapetalae</taxon>
        <taxon>rosids</taxon>
        <taxon>fabids</taxon>
        <taxon>Malpighiales</taxon>
        <taxon>Linaceae</taxon>
        <taxon>Linum</taxon>
    </lineage>
</organism>
<proteinExistence type="predicted"/>
<comment type="caution">
    <text evidence="2">The sequence shown here is derived from an EMBL/GenBank/DDBJ whole genome shotgun (WGS) entry which is preliminary data.</text>
</comment>
<dbReference type="PANTHER" id="PTHR34223:SF51">
    <property type="entry name" value="OS06G0556300 PROTEIN"/>
    <property type="match status" value="1"/>
</dbReference>
<protein>
    <recommendedName>
        <fullName evidence="1">F-box domain-containing protein</fullName>
    </recommendedName>
</protein>
<dbReference type="AlphaFoldDB" id="A0AAV0M2C9"/>
<evidence type="ECO:0000259" key="1">
    <source>
        <dbReference type="Pfam" id="PF00646"/>
    </source>
</evidence>
<dbReference type="InterPro" id="IPR053781">
    <property type="entry name" value="F-box_AtFBL13-like"/>
</dbReference>
<gene>
    <name evidence="2" type="ORF">LITE_LOCUS26354</name>
</gene>
<evidence type="ECO:0000313" key="2">
    <source>
        <dbReference type="EMBL" id="CAI0439995.1"/>
    </source>
</evidence>
<name>A0AAV0M2C9_9ROSI</name>
<dbReference type="EMBL" id="CAMGYJ010000006">
    <property type="protein sequence ID" value="CAI0439995.1"/>
    <property type="molecule type" value="Genomic_DNA"/>
</dbReference>
<dbReference type="Proteomes" id="UP001154282">
    <property type="component" value="Unassembled WGS sequence"/>
</dbReference>
<dbReference type="InterPro" id="IPR001810">
    <property type="entry name" value="F-box_dom"/>
</dbReference>
<feature type="domain" description="F-box" evidence="1">
    <location>
        <begin position="18"/>
        <end position="57"/>
    </location>
</feature>
<sequence>MSRKRRRGHREEVEADRISHLSDDILHHILSLLDDTRTAVTTSLLSKRWRHLWKDVRALSLDQNSFSSRERYTTFVRSLLSFRSDHATIDKLSFTSSRFDFHDHHGSDHDSFDLVMDYAGRTGRDHDRTCLIIRQLLGLH</sequence>
<dbReference type="CDD" id="cd22160">
    <property type="entry name" value="F-box_AtFBL13-like"/>
    <property type="match status" value="1"/>
</dbReference>
<reference evidence="2" key="1">
    <citation type="submission" date="2022-08" db="EMBL/GenBank/DDBJ databases">
        <authorList>
            <person name="Gutierrez-Valencia J."/>
        </authorList>
    </citation>
    <scope>NUCLEOTIDE SEQUENCE</scope>
</reference>
<dbReference type="Pfam" id="PF00646">
    <property type="entry name" value="F-box"/>
    <property type="match status" value="1"/>
</dbReference>
<dbReference type="InterPro" id="IPR036047">
    <property type="entry name" value="F-box-like_dom_sf"/>
</dbReference>
<dbReference type="InterPro" id="IPR053197">
    <property type="entry name" value="F-box_SCFL_complex_component"/>
</dbReference>